<dbReference type="Proteomes" id="UP001381693">
    <property type="component" value="Unassembled WGS sequence"/>
</dbReference>
<dbReference type="PROSITE" id="PS50304">
    <property type="entry name" value="TUDOR"/>
    <property type="match status" value="7"/>
</dbReference>
<dbReference type="Pfam" id="PF00567">
    <property type="entry name" value="TUDOR"/>
    <property type="match status" value="7"/>
</dbReference>
<evidence type="ECO:0000313" key="3">
    <source>
        <dbReference type="EMBL" id="KAK7070061.1"/>
    </source>
</evidence>
<dbReference type="InterPro" id="IPR035437">
    <property type="entry name" value="SNase_OB-fold_sf"/>
</dbReference>
<dbReference type="SUPFAM" id="SSF58104">
    <property type="entry name" value="Methyl-accepting chemotaxis protein (MCP) signaling domain"/>
    <property type="match status" value="1"/>
</dbReference>
<evidence type="ECO:0000313" key="4">
    <source>
        <dbReference type="Proteomes" id="UP001381693"/>
    </source>
</evidence>
<dbReference type="InterPro" id="IPR050621">
    <property type="entry name" value="Tudor_domain_containing"/>
</dbReference>
<feature type="domain" description="Tudor" evidence="2">
    <location>
        <begin position="1385"/>
        <end position="1445"/>
    </location>
</feature>
<feature type="domain" description="Tudor" evidence="2">
    <location>
        <begin position="1162"/>
        <end position="1222"/>
    </location>
</feature>
<comment type="caution">
    <text evidence="3">The sequence shown here is derived from an EMBL/GenBank/DDBJ whole genome shotgun (WGS) entry which is preliminary data.</text>
</comment>
<dbReference type="EMBL" id="JAXCGZ010015575">
    <property type="protein sequence ID" value="KAK7070061.1"/>
    <property type="molecule type" value="Genomic_DNA"/>
</dbReference>
<keyword evidence="4" id="KW-1185">Reference proteome</keyword>
<feature type="region of interest" description="Disordered" evidence="1">
    <location>
        <begin position="655"/>
        <end position="684"/>
    </location>
</feature>
<evidence type="ECO:0000259" key="2">
    <source>
        <dbReference type="PROSITE" id="PS50304"/>
    </source>
</evidence>
<sequence>MAFFAKPQDFLTKFEECYVSSFKPQGPWKFNMQFKQQKKLCQQLHCKLPFYYHTAPFPASVRKGSNVLCCLLADCGIEFYRGMITSVNEDDNFVSVYLVDRGTVHVLSRQSLRLLPPELLETPVLMYRCILEDLPPVASDWVINGFCKVVMSSTLMAKIISFDNEKAIKVRLLANGQDVLKKILEAYENLQLIDNDKVTLTAVYDNILYVQLVNNNLKDVQSRMQVDAENWPVVQQPTLKQPCIAKFHDEVWYRAVISEVGSSIKVKYVDFGNTDCVPVSNIREIESSYRNVLPAQAVPCILHQIPKMHFKTQYIYQCLGSESKTLTVKIKDVMEEVIEGVTCLVYEIQAFTAINGNCLNTAVNQMIFQELRRNQPPKRRFLPPTGGIFTSKGALATVTKSARSSAVNEGPDILEDSFQSSFASIGKIIIKPNDFKEVVLTSVGESCFFVTLSQNVKPIEPQTLPPDIQTIPDQAIRCTLSRYGSMPKTLSSLGVFVGGHYLANFVKYTNGIWEVQIFKKMQLLPAPEEHLSCEVVKTDRSQDVLRNENKKEGFIGNLIKKSQESVINLNDKVEGNISSGGPIRNKKHRYHATRVGSDLQGWKEVESDEPSNSSIQATIEDDKHQMSRAYRPNALGGSSDLVKPRFFKKGILPSLFGSQPSHRTNTHSDIPEDESEAFSSCTDKKKGVHGNITIFSNKRIEGSTTGRMNQGTFLHSSSKSMGDNNLHTSSQIKGNKAWESSEKLTFSYKPKQHDGTLYSVGSTFEENKGQALKSAKMQSDDGNLRSPLNSYVRGSQSKDVTVHKKLESIVSMFKEAIGEGSCGSAERLSESRHFSACKEDNRGSHMKVTSSNSEVIESMGCETKDAASNSELRSIGYQTKAISLFSETAKITDMPSHPYEGSLRYNYLDIPLHKLVDVYVSHVESPIKFYCRISESRLFEIMNTQLQKDNMDMQRIRVPLIGEPVIVQLGEDQVRYRARVLSQEEDCRVTVECVDYGKKEQVEIDALYHIDQKYMDMCPANTFCVTLLDIELCHDTDFEAAEAKLCTKAQVDLNCRIEENLYKANKILTDGESYAEFLMEKGFAVKKTLTESDFLRETEKVSKKTLPKALIKCGEEFPAYISHIHNDGSLWIQAKQNAACLEMLMNELYKYGKTLSQESKALSEIGTVCISQYPEDEQFYRVIIQKLHHDSDLVDVIYVDYGNTDSVLVGKLWTLPDNFFKLPIQAIHCHFSRDIRQDWNENMQNLLEDIVNEGISISIVVEPKEDSEGFLIESLIVNGVSFVQKLTEPNAIAAVSERNNLTQLNASLEIRNECDRPYLSGVGDKNISFIQQSIKYNQEVTVTICHIHTDGSLWISLSDQSSVLGNLMDRLNEVIKASGKPLGDINIVDRMCVAQYSEDGRYYRAVVKTAPDDLGFVEIHYVDYGNSETIRHDELLALPSSFCEYPAQAVCCHYEKDIKDHWSKDVQKQVEELSEQEVTIKLTLDYENNENIIAELRLNGKDVLSVIKNTICKSNKFHECGSEDVDIVGKYIPVSEIDTVESYKGVSVDVAHREEKDDCLEVSTSIVDDVSHIFHSFKQPNIKCFGDLKVHVCHIEMDGSFWVQMADYTTILKEMMDGIHSINITSLDVIKNKLTVGCVCLSRFSLDGRLYRAVVKDIDTDESFAFVHYVDYGNSDRVQFSDLYILPEIYRELDVQAIRCYIQEGMGDYWSETKQKHVEDLLNQNICISLKPGEGKYLLEKCISSDVNVLHLISELSAVEKNRKLEQLINENGADPKQARQHISKPGFSSSLEGMVEVVTEISVVADKNAVHEYKCIEDSAKLASCPNDPVEVYGNISGKVVTEDEKEFTLPEKVIFPFGYAGNASAGVSWQEVKSFDEEAQEKLHGIECTSTGTGCISSGTDFTSSESDIAKDSNCVSTVEEQLQLLSLQEEKCTYITSNAKVLSSRKCTEKSSVPNKTLSVNMDLDKNLFGTRDLECMEVKQVTRKEDSAFPTNIIMEHEKDFSGSEITEEREDDSVIEEVHLLFESEGRVHELSLVKFLEESAILANLEYEELLSGFRSTEKEDNTGIEEVHLLFESEGRLHEQTLVKFPENSAILTDMKYEELLSDFGNTEEREASTGIEELHLLFEFEEKEQMQLFHQANDLDDIYSEVNLLSPITCTSGDPFVPTESRYICVELNKNLPRTDVDSMEGDTGLERLILFSDLSEPSQLSLQGEECADDFSKSVAVSLGKSTKRNSVFTKSTNNNLDLVRSFCGVINAEGGEEKDAIVFLDNEIIDERVMPQHGAIVAESREVEEDTMDKIIVVHSVEDENTEQNKNMELEPSQERFVIASPGEDSIIQKKSRELETFQECSETSEECSEISQECSETSEQCFKTSSEYSKISQGYCENSQECSETSLEYSETFQTCFETSQECSETFQKCSETSQVWSVLAPLEEDRFKQQKRMEHQTPQECCETFQECCEASREYSETSQECSDTSQECSDTSQECSETSQERFKTSHECCEASQKCSEISLECCDTSQECFETSVERCESSQECSKTPQERCETFQDQSETFQERSETSEECSETCQGCSKASQEGPKTSQECSETSQECSLLTPLEDVLSTAGTGKEDENIFSWSERSLGKADDEDINSLVKEMFSIVKMEHSVESSIPQSNFQNRESSFTVEEKINLTIEITQIKDVIEYAILDSSKENYLEDLMADNADGKYFHLQEKEKNIQEEGNELRTRMEEEFEEKNVQNKGVKDCQEDGEEKYIQEEEEENDIQKERDMNVVQEEANGYQDNFVYKKRIKNTFQEEGEGNGVYEDWKEMEGKCVQEVRYEKCIQMDEEFKEENLQDEGEKRFQEDGEEKGFQKKQEANDIQKEGNENVVEKRIKESECDLQMTEENQIEAEATCDNGENHAYDEHLNIILGEDMVCNCQGENEKIGCNEMEIIPVAESNIRLHKISGEIVSYNVENASVDESSECSLIGPTLAAQESSDYSLECSLLTAYGRSDCNLERPVLTTHDGRKCSLVGPVLTKFECSDGKKDGIENCVPCNQLYKQRPDVPWSYMEEVFSPPKLKSAHGIQIMDEEMRILQQYKAVVSYIDIHPFSLWVQKGKNAQFLDLIRNKLACFGKGLDLSENPGVGQFTLGENLDMSQFCLGENPDVGQYCLSAEGDTKHRVRLISCDDTVAHVHYVDLGKYGIVPKENLWRLDNSLMDIRPLASQIFLPVKIEVEKQRVVKELSKIALNSTCYCTDVLVKMELSNVK</sequence>
<feature type="region of interest" description="Disordered" evidence="1">
    <location>
        <begin position="601"/>
        <end position="625"/>
    </location>
</feature>
<feature type="non-terminal residue" evidence="3">
    <location>
        <position position="3254"/>
    </location>
</feature>
<feature type="domain" description="Tudor" evidence="2">
    <location>
        <begin position="958"/>
        <end position="1017"/>
    </location>
</feature>
<feature type="domain" description="Tudor" evidence="2">
    <location>
        <begin position="62"/>
        <end position="122"/>
    </location>
</feature>
<dbReference type="SMART" id="SM00333">
    <property type="entry name" value="TUDOR"/>
    <property type="match status" value="7"/>
</dbReference>
<name>A0AAN8WTI9_HALRR</name>
<dbReference type="CDD" id="cd20379">
    <property type="entry name" value="Tudor_dTUD-like"/>
    <property type="match status" value="2"/>
</dbReference>
<feature type="domain" description="Tudor" evidence="2">
    <location>
        <begin position="236"/>
        <end position="292"/>
    </location>
</feature>
<dbReference type="FunFam" id="2.30.30.140:FF:000018">
    <property type="entry name" value="Serine/threonine-protein kinase 31"/>
    <property type="match status" value="1"/>
</dbReference>
<protein>
    <recommendedName>
        <fullName evidence="2">Tudor domain-containing protein</fullName>
    </recommendedName>
</protein>
<gene>
    <name evidence="3" type="ORF">SK128_012139</name>
</gene>
<proteinExistence type="predicted"/>
<reference evidence="3 4" key="1">
    <citation type="submission" date="2023-11" db="EMBL/GenBank/DDBJ databases">
        <title>Halocaridina rubra genome assembly.</title>
        <authorList>
            <person name="Smith C."/>
        </authorList>
    </citation>
    <scope>NUCLEOTIDE SEQUENCE [LARGE SCALE GENOMIC DNA]</scope>
    <source>
        <strain evidence="3">EP-1</strain>
        <tissue evidence="3">Whole</tissue>
    </source>
</reference>
<dbReference type="PANTHER" id="PTHR22948">
    <property type="entry name" value="TUDOR DOMAIN CONTAINING PROTEIN"/>
    <property type="match status" value="1"/>
</dbReference>
<accession>A0AAN8WTI9</accession>
<feature type="domain" description="Tudor" evidence="2">
    <location>
        <begin position="1633"/>
        <end position="1693"/>
    </location>
</feature>
<feature type="domain" description="Tudor" evidence="2">
    <location>
        <begin position="3150"/>
        <end position="3206"/>
    </location>
</feature>
<dbReference type="SUPFAM" id="SSF63748">
    <property type="entry name" value="Tudor/PWWP/MBT"/>
    <property type="match status" value="7"/>
</dbReference>
<organism evidence="3 4">
    <name type="scientific">Halocaridina rubra</name>
    <name type="common">Hawaiian red shrimp</name>
    <dbReference type="NCBI Taxonomy" id="373956"/>
    <lineage>
        <taxon>Eukaryota</taxon>
        <taxon>Metazoa</taxon>
        <taxon>Ecdysozoa</taxon>
        <taxon>Arthropoda</taxon>
        <taxon>Crustacea</taxon>
        <taxon>Multicrustacea</taxon>
        <taxon>Malacostraca</taxon>
        <taxon>Eumalacostraca</taxon>
        <taxon>Eucarida</taxon>
        <taxon>Decapoda</taxon>
        <taxon>Pleocyemata</taxon>
        <taxon>Caridea</taxon>
        <taxon>Atyoidea</taxon>
        <taxon>Atyidae</taxon>
        <taxon>Halocaridina</taxon>
    </lineage>
</organism>
<dbReference type="InterPro" id="IPR002999">
    <property type="entry name" value="Tudor"/>
</dbReference>
<feature type="region of interest" description="Disordered" evidence="1">
    <location>
        <begin position="2838"/>
        <end position="2870"/>
    </location>
</feature>
<dbReference type="Gene3D" id="2.40.50.90">
    <property type="match status" value="3"/>
</dbReference>
<dbReference type="GO" id="GO:0005737">
    <property type="term" value="C:cytoplasm"/>
    <property type="evidence" value="ECO:0007669"/>
    <property type="project" value="UniProtKB-ARBA"/>
</dbReference>
<evidence type="ECO:0000256" key="1">
    <source>
        <dbReference type="SAM" id="MobiDB-lite"/>
    </source>
</evidence>
<dbReference type="PANTHER" id="PTHR22948:SF76">
    <property type="entry name" value="FI20010P1-RELATED"/>
    <property type="match status" value="1"/>
</dbReference>
<dbReference type="Gene3D" id="2.30.30.140">
    <property type="match status" value="7"/>
</dbReference>